<keyword evidence="1" id="KW-1133">Transmembrane helix</keyword>
<evidence type="ECO:0000256" key="1">
    <source>
        <dbReference type="SAM" id="Phobius"/>
    </source>
</evidence>
<reference evidence="2 3" key="1">
    <citation type="submission" date="2024-01" db="EMBL/GenBank/DDBJ databases">
        <title>Uliginosibacterium soil sp. nov.</title>
        <authorList>
            <person name="Lv Y."/>
        </authorList>
    </citation>
    <scope>NUCLEOTIDE SEQUENCE [LARGE SCALE GENOMIC DNA]</scope>
    <source>
        <strain evidence="2 3">H3</strain>
    </source>
</reference>
<dbReference type="Proteomes" id="UP001331561">
    <property type="component" value="Unassembled WGS sequence"/>
</dbReference>
<sequence length="55" mass="6194">MIIIAIAWLYVALMLSLGATSIIGGLLTFVAWGPLPLAIFWYIFGRKRRKQESPE</sequence>
<comment type="caution">
    <text evidence="2">The sequence shown here is derived from an EMBL/GenBank/DDBJ whole genome shotgun (WGS) entry which is preliminary data.</text>
</comment>
<dbReference type="RefSeq" id="WP_327600041.1">
    <property type="nucleotide sequence ID" value="NZ_JAYXHS010000003.1"/>
</dbReference>
<dbReference type="EMBL" id="JAYXHS010000003">
    <property type="protein sequence ID" value="MEC5387060.1"/>
    <property type="molecule type" value="Genomic_DNA"/>
</dbReference>
<keyword evidence="1" id="KW-0472">Membrane</keyword>
<accession>A0ABU6K7U4</accession>
<name>A0ABU6K7U4_9RHOO</name>
<evidence type="ECO:0000313" key="2">
    <source>
        <dbReference type="EMBL" id="MEC5387060.1"/>
    </source>
</evidence>
<protein>
    <submittedName>
        <fullName evidence="2">Uncharacterized protein</fullName>
    </submittedName>
</protein>
<gene>
    <name evidence="2" type="ORF">VVD49_15130</name>
</gene>
<keyword evidence="1" id="KW-0812">Transmembrane</keyword>
<organism evidence="2 3">
    <name type="scientific">Uliginosibacterium silvisoli</name>
    <dbReference type="NCBI Taxonomy" id="3114758"/>
    <lineage>
        <taxon>Bacteria</taxon>
        <taxon>Pseudomonadati</taxon>
        <taxon>Pseudomonadota</taxon>
        <taxon>Betaproteobacteria</taxon>
        <taxon>Rhodocyclales</taxon>
        <taxon>Zoogloeaceae</taxon>
        <taxon>Uliginosibacterium</taxon>
    </lineage>
</organism>
<feature type="transmembrane region" description="Helical" evidence="1">
    <location>
        <begin position="28"/>
        <end position="44"/>
    </location>
</feature>
<keyword evidence="3" id="KW-1185">Reference proteome</keyword>
<evidence type="ECO:0000313" key="3">
    <source>
        <dbReference type="Proteomes" id="UP001331561"/>
    </source>
</evidence>
<proteinExistence type="predicted"/>